<name>A0AAD5LKL4_9CRUS</name>
<accession>A0AAD5LKL4</accession>
<comment type="caution">
    <text evidence="1">The sequence shown here is derived from an EMBL/GenBank/DDBJ whole genome shotgun (WGS) entry which is preliminary data.</text>
</comment>
<dbReference type="EMBL" id="WJBH02000004">
    <property type="protein sequence ID" value="KAI9559473.1"/>
    <property type="molecule type" value="Genomic_DNA"/>
</dbReference>
<gene>
    <name evidence="1" type="ORF">GHT06_013465</name>
</gene>
<dbReference type="AlphaFoldDB" id="A0AAD5LKL4"/>
<keyword evidence="2" id="KW-1185">Reference proteome</keyword>
<organism evidence="1 2">
    <name type="scientific">Daphnia sinensis</name>
    <dbReference type="NCBI Taxonomy" id="1820382"/>
    <lineage>
        <taxon>Eukaryota</taxon>
        <taxon>Metazoa</taxon>
        <taxon>Ecdysozoa</taxon>
        <taxon>Arthropoda</taxon>
        <taxon>Crustacea</taxon>
        <taxon>Branchiopoda</taxon>
        <taxon>Diplostraca</taxon>
        <taxon>Cladocera</taxon>
        <taxon>Anomopoda</taxon>
        <taxon>Daphniidae</taxon>
        <taxon>Daphnia</taxon>
        <taxon>Daphnia similis group</taxon>
    </lineage>
</organism>
<dbReference type="Proteomes" id="UP000820818">
    <property type="component" value="Linkage Group LG4"/>
</dbReference>
<proteinExistence type="predicted"/>
<reference evidence="1 2" key="1">
    <citation type="submission" date="2022-05" db="EMBL/GenBank/DDBJ databases">
        <title>A multi-omics perspective on studying reproductive biology in Daphnia sinensis.</title>
        <authorList>
            <person name="Jia J."/>
        </authorList>
    </citation>
    <scope>NUCLEOTIDE SEQUENCE [LARGE SCALE GENOMIC DNA]</scope>
    <source>
        <strain evidence="1 2">WSL</strain>
    </source>
</reference>
<sequence>MQRQQSALDEEIYMLRLRLKTLSVKLTTNEKDNGVCNFFEGDFMQDVEPKYMCFECNCGKVFKSCDGRPAAKNVVTHDASHILNRGADYYWCSRKAIKKVGQSVTELSPQKLAEYRKHCNFLCLNCHPLKKQNNNEMVISIQ</sequence>
<evidence type="ECO:0000313" key="2">
    <source>
        <dbReference type="Proteomes" id="UP000820818"/>
    </source>
</evidence>
<protein>
    <submittedName>
        <fullName evidence="1">Uncharacterized protein</fullName>
    </submittedName>
</protein>
<evidence type="ECO:0000313" key="1">
    <source>
        <dbReference type="EMBL" id="KAI9559473.1"/>
    </source>
</evidence>